<organism evidence="2 3">
    <name type="scientific">Devosia geojensis</name>
    <dbReference type="NCBI Taxonomy" id="443610"/>
    <lineage>
        <taxon>Bacteria</taxon>
        <taxon>Pseudomonadati</taxon>
        <taxon>Pseudomonadota</taxon>
        <taxon>Alphaproteobacteria</taxon>
        <taxon>Hyphomicrobiales</taxon>
        <taxon>Devosiaceae</taxon>
        <taxon>Devosia</taxon>
    </lineage>
</organism>
<dbReference type="EMBL" id="JZEX01000074">
    <property type="protein sequence ID" value="KKB12490.1"/>
    <property type="molecule type" value="Genomic_DNA"/>
</dbReference>
<dbReference type="SUPFAM" id="SSF51695">
    <property type="entry name" value="PLC-like phosphodiesterases"/>
    <property type="match status" value="1"/>
</dbReference>
<dbReference type="PANTHER" id="PTHR46211">
    <property type="entry name" value="GLYCEROPHOSPHORYL DIESTER PHOSPHODIESTERASE"/>
    <property type="match status" value="1"/>
</dbReference>
<proteinExistence type="predicted"/>
<dbReference type="GO" id="GO:0006629">
    <property type="term" value="P:lipid metabolic process"/>
    <property type="evidence" value="ECO:0007669"/>
    <property type="project" value="InterPro"/>
</dbReference>
<dbReference type="STRING" id="443610.VE25_07035"/>
<sequence length="250" mass="27281">MTLIVGHRGARNLWPENSLSGFRNLTALPVEAVEFDVHLSDAGELLVIHDPTLERTTDRTGPVRALPAGERGSVVLKGSEGEGIPTLEDVLEVFKDVSIELHVEIKSDVDHVPYLGLEARAAAALAAAGVSDRAFLTSFDPQVLRTVRRVAPHIRTLISFHRPSAERRGLAAGLEEAKEVAEIIAVEKSLLAAEWEAITNLVPRERLAVWTPNTEEELTYWLGKGLRDVTTDRPDIALAAREKIDALAEG</sequence>
<dbReference type="PROSITE" id="PS51704">
    <property type="entry name" value="GP_PDE"/>
    <property type="match status" value="1"/>
</dbReference>
<dbReference type="CDD" id="cd08565">
    <property type="entry name" value="GDPD_pAtGDE_like"/>
    <property type="match status" value="1"/>
</dbReference>
<comment type="caution">
    <text evidence="2">The sequence shown here is derived from an EMBL/GenBank/DDBJ whole genome shotgun (WGS) entry which is preliminary data.</text>
</comment>
<dbReference type="InterPro" id="IPR030395">
    <property type="entry name" value="GP_PDE_dom"/>
</dbReference>
<dbReference type="Proteomes" id="UP000033632">
    <property type="component" value="Unassembled WGS sequence"/>
</dbReference>
<evidence type="ECO:0000259" key="1">
    <source>
        <dbReference type="PROSITE" id="PS51704"/>
    </source>
</evidence>
<keyword evidence="3" id="KW-1185">Reference proteome</keyword>
<dbReference type="Pfam" id="PF03009">
    <property type="entry name" value="GDPD"/>
    <property type="match status" value="1"/>
</dbReference>
<protein>
    <submittedName>
        <fullName evidence="2">Glycerophosphodiester phosphodiesterase</fullName>
    </submittedName>
</protein>
<name>A0A0F5FV87_9HYPH</name>
<dbReference type="GO" id="GO:0008081">
    <property type="term" value="F:phosphoric diester hydrolase activity"/>
    <property type="evidence" value="ECO:0007669"/>
    <property type="project" value="InterPro"/>
</dbReference>
<dbReference type="InterPro" id="IPR017946">
    <property type="entry name" value="PLC-like_Pdiesterase_TIM-brl"/>
</dbReference>
<evidence type="ECO:0000313" key="3">
    <source>
        <dbReference type="Proteomes" id="UP000033632"/>
    </source>
</evidence>
<dbReference type="PATRIC" id="fig|443610.3.peg.3968"/>
<reference evidence="2 3" key="1">
    <citation type="submission" date="2015-03" db="EMBL/GenBank/DDBJ databases">
        <authorList>
            <person name="Hassan Y.I."/>
            <person name="Lepp D."/>
            <person name="Li X.-Z."/>
            <person name="Zhou T."/>
        </authorList>
    </citation>
    <scope>NUCLEOTIDE SEQUENCE [LARGE SCALE GENOMIC DNA]</scope>
    <source>
        <strain evidence="2 3">BD-c194</strain>
    </source>
</reference>
<gene>
    <name evidence="2" type="ORF">VE25_07035</name>
</gene>
<dbReference type="RefSeq" id="WP_046107902.1">
    <property type="nucleotide sequence ID" value="NZ_JZEX01000074.1"/>
</dbReference>
<dbReference type="AlphaFoldDB" id="A0A0F5FV87"/>
<evidence type="ECO:0000313" key="2">
    <source>
        <dbReference type="EMBL" id="KKB12490.1"/>
    </source>
</evidence>
<dbReference type="Gene3D" id="3.20.20.190">
    <property type="entry name" value="Phosphatidylinositol (PI) phosphodiesterase"/>
    <property type="match status" value="1"/>
</dbReference>
<feature type="domain" description="GP-PDE" evidence="1">
    <location>
        <begin position="2"/>
        <end position="241"/>
    </location>
</feature>
<dbReference type="OrthoDB" id="9787897at2"/>
<dbReference type="PANTHER" id="PTHR46211:SF14">
    <property type="entry name" value="GLYCEROPHOSPHODIESTER PHOSPHODIESTERASE"/>
    <property type="match status" value="1"/>
</dbReference>
<accession>A0A0F5FV87</accession>